<proteinExistence type="predicted"/>
<dbReference type="Gene3D" id="3.50.50.60">
    <property type="entry name" value="FAD/NAD(P)-binding domain"/>
    <property type="match status" value="1"/>
</dbReference>
<dbReference type="PANTHER" id="PTHR46496:SF1">
    <property type="entry name" value="ZEAXANTHIN EPOXIDASE, CHLOROPLASTIC"/>
    <property type="match status" value="1"/>
</dbReference>
<dbReference type="GO" id="GO:0071949">
    <property type="term" value="F:FAD binding"/>
    <property type="evidence" value="ECO:0007669"/>
    <property type="project" value="InterPro"/>
</dbReference>
<evidence type="ECO:0000313" key="7">
    <source>
        <dbReference type="Proteomes" id="UP000009877"/>
    </source>
</evidence>
<sequence>MATARTLQGRGWDVHVFDARPTLESRDSGCYVLWYAGVMALQRMGLMDRAREVSSPITSFEMSGARGEQFTTIDTVAEGRQFDDSVPIAIKRADLVNVIADSSPEMTFHRGTNVREVLDAAGGPRVVLTDGTEDRFDAVVGADGINSAVRATLHHADPPRHPGYAHFWGMAQAPVTGAMPGTFRIMHGSAVRFAHFWLDDETIVWWCVRPSGPSPEGDSLGSKLSMASLLAQWDPVAAELVSRTEVITRRDTMDQPPLRRWGSARITLAGDAAHAMTFDLGQGAGTALSDGVVLGSLLAQGRGITEALRAYESARRPTANMIARASRGVGASAHRPGIGPALNAQFLKRFGPAVTPRIFAADAKAQLKALGPVQPLSAAHQEH</sequence>
<accession>M2YEQ2</accession>
<keyword evidence="6" id="KW-0503">Monooxygenase</keyword>
<dbReference type="InterPro" id="IPR002938">
    <property type="entry name" value="FAD-bd"/>
</dbReference>
<dbReference type="EMBL" id="ANHZ02000006">
    <property type="protein sequence ID" value="EME37074.1"/>
    <property type="molecule type" value="Genomic_DNA"/>
</dbReference>
<name>M2YEQ2_9MICC</name>
<keyword evidence="2" id="KW-0285">Flavoprotein</keyword>
<dbReference type="AlphaFoldDB" id="M2YEQ2"/>
<dbReference type="GO" id="GO:0004497">
    <property type="term" value="F:monooxygenase activity"/>
    <property type="evidence" value="ECO:0007669"/>
    <property type="project" value="UniProtKB-KW"/>
</dbReference>
<evidence type="ECO:0000256" key="4">
    <source>
        <dbReference type="ARBA" id="ARBA00023002"/>
    </source>
</evidence>
<dbReference type="Pfam" id="PF01494">
    <property type="entry name" value="FAD_binding_3"/>
    <property type="match status" value="1"/>
</dbReference>
<feature type="domain" description="FAD-binding" evidence="5">
    <location>
        <begin position="2"/>
        <end position="324"/>
    </location>
</feature>
<dbReference type="STRING" id="71999.KPaMU14_09075"/>
<dbReference type="InterPro" id="IPR036188">
    <property type="entry name" value="FAD/NAD-bd_sf"/>
</dbReference>
<dbReference type="Proteomes" id="UP000009877">
    <property type="component" value="Unassembled WGS sequence"/>
</dbReference>
<keyword evidence="3" id="KW-0274">FAD</keyword>
<comment type="cofactor">
    <cofactor evidence="1">
        <name>FAD</name>
        <dbReference type="ChEBI" id="CHEBI:57692"/>
    </cofactor>
</comment>
<evidence type="ECO:0000313" key="6">
    <source>
        <dbReference type="EMBL" id="EME37074.1"/>
    </source>
</evidence>
<keyword evidence="4" id="KW-0560">Oxidoreductase</keyword>
<evidence type="ECO:0000256" key="3">
    <source>
        <dbReference type="ARBA" id="ARBA00022827"/>
    </source>
</evidence>
<comment type="caution">
    <text evidence="6">The sequence shown here is derived from an EMBL/GenBank/DDBJ whole genome shotgun (WGS) entry which is preliminary data.</text>
</comment>
<dbReference type="PANTHER" id="PTHR46496">
    <property type="match status" value="1"/>
</dbReference>
<dbReference type="PRINTS" id="PR00420">
    <property type="entry name" value="RNGMNOXGNASE"/>
</dbReference>
<evidence type="ECO:0000259" key="5">
    <source>
        <dbReference type="Pfam" id="PF01494"/>
    </source>
</evidence>
<evidence type="ECO:0000256" key="1">
    <source>
        <dbReference type="ARBA" id="ARBA00001974"/>
    </source>
</evidence>
<organism evidence="6 7">
    <name type="scientific">Kocuria palustris PEL</name>
    <dbReference type="NCBI Taxonomy" id="1236550"/>
    <lineage>
        <taxon>Bacteria</taxon>
        <taxon>Bacillati</taxon>
        <taxon>Actinomycetota</taxon>
        <taxon>Actinomycetes</taxon>
        <taxon>Micrococcales</taxon>
        <taxon>Micrococcaceae</taxon>
        <taxon>Kocuria</taxon>
    </lineage>
</organism>
<evidence type="ECO:0000256" key="2">
    <source>
        <dbReference type="ARBA" id="ARBA00022630"/>
    </source>
</evidence>
<protein>
    <submittedName>
        <fullName evidence="6">FAD-dependent monooxygenase PhzS</fullName>
    </submittedName>
</protein>
<dbReference type="SUPFAM" id="SSF51905">
    <property type="entry name" value="FAD/NAD(P)-binding domain"/>
    <property type="match status" value="1"/>
</dbReference>
<gene>
    <name evidence="6" type="ORF">C884_02230</name>
</gene>
<keyword evidence="7" id="KW-1185">Reference proteome</keyword>
<reference evidence="6 7" key="1">
    <citation type="journal article" date="2014" name="Genome Announc.">
        <title>Draft Genome Sequence of Kocuria palustris PEL.</title>
        <authorList>
            <person name="Sharma G."/>
            <person name="Khatri I."/>
            <person name="Subramanian S."/>
        </authorList>
    </citation>
    <scope>NUCLEOTIDE SEQUENCE [LARGE SCALE GENOMIC DNA]</scope>
    <source>
        <strain evidence="6 7">PEL</strain>
    </source>
</reference>